<dbReference type="GO" id="GO:0050660">
    <property type="term" value="F:flavin adenine dinucleotide binding"/>
    <property type="evidence" value="ECO:0007669"/>
    <property type="project" value="InterPro"/>
</dbReference>
<dbReference type="InterPro" id="IPR009100">
    <property type="entry name" value="AcylCoA_DH/oxidase_NM_dom_sf"/>
</dbReference>
<evidence type="ECO:0000313" key="3">
    <source>
        <dbReference type="Proteomes" id="UP000244722"/>
    </source>
</evidence>
<dbReference type="Proteomes" id="UP000244722">
    <property type="component" value="Unassembled WGS sequence"/>
</dbReference>
<dbReference type="Gene3D" id="1.10.540.10">
    <property type="entry name" value="Acyl-CoA dehydrogenase/oxidase, N-terminal domain"/>
    <property type="match status" value="1"/>
</dbReference>
<feature type="domain" description="Acyl-CoA dehydrogenase/oxidase N-terminal" evidence="1">
    <location>
        <begin position="32"/>
        <end position="90"/>
    </location>
</feature>
<name>A0A2T6ZKB6_TUBBO</name>
<sequence>MTTRTKDIDFQRRAIDNKWPPGLSFTLLSYNASHDAIRDEVRAWVEEKIEPHLNDWEKQKFVPVEIYKEMDTRGYLPGLLGVKYPKEYTPYSVPFVPPEKWDHFHEFLLTDELSCTGSGGFVWNMIGG</sequence>
<dbReference type="OrthoDB" id="10254877at2759"/>
<accession>A0A2T6ZKB6</accession>
<proteinExistence type="predicted"/>
<dbReference type="Pfam" id="PF02771">
    <property type="entry name" value="Acyl-CoA_dh_N"/>
    <property type="match status" value="1"/>
</dbReference>
<gene>
    <name evidence="2" type="ORF">B9Z19DRAFT_1066992</name>
</gene>
<keyword evidence="3" id="KW-1185">Reference proteome</keyword>
<dbReference type="EMBL" id="NESQ01000208">
    <property type="protein sequence ID" value="PUU75937.1"/>
    <property type="molecule type" value="Genomic_DNA"/>
</dbReference>
<reference evidence="2 3" key="1">
    <citation type="submission" date="2017-04" db="EMBL/GenBank/DDBJ databases">
        <title>Draft genome sequence of Tuber borchii Vittad., a whitish edible truffle.</title>
        <authorList>
            <consortium name="DOE Joint Genome Institute"/>
            <person name="Murat C."/>
            <person name="Kuo A."/>
            <person name="Barry K.W."/>
            <person name="Clum A."/>
            <person name="Dockter R.B."/>
            <person name="Fauchery L."/>
            <person name="Iotti M."/>
            <person name="Kohler A."/>
            <person name="Labutti K."/>
            <person name="Lindquist E.A."/>
            <person name="Lipzen A."/>
            <person name="Ohm R.A."/>
            <person name="Wang M."/>
            <person name="Grigoriev I.V."/>
            <person name="Zambonelli A."/>
            <person name="Martin F.M."/>
        </authorList>
    </citation>
    <scope>NUCLEOTIDE SEQUENCE [LARGE SCALE GENOMIC DNA]</scope>
    <source>
        <strain evidence="2 3">Tbo3840</strain>
    </source>
</reference>
<evidence type="ECO:0000259" key="1">
    <source>
        <dbReference type="Pfam" id="PF02771"/>
    </source>
</evidence>
<dbReference type="InterPro" id="IPR013786">
    <property type="entry name" value="AcylCoA_DH/ox_N"/>
</dbReference>
<dbReference type="AlphaFoldDB" id="A0A2T6ZKB6"/>
<dbReference type="GO" id="GO:0016627">
    <property type="term" value="F:oxidoreductase activity, acting on the CH-CH group of donors"/>
    <property type="evidence" value="ECO:0007669"/>
    <property type="project" value="InterPro"/>
</dbReference>
<evidence type="ECO:0000313" key="2">
    <source>
        <dbReference type="EMBL" id="PUU75937.1"/>
    </source>
</evidence>
<protein>
    <recommendedName>
        <fullName evidence="1">Acyl-CoA dehydrogenase/oxidase N-terminal domain-containing protein</fullName>
    </recommendedName>
</protein>
<comment type="caution">
    <text evidence="2">The sequence shown here is derived from an EMBL/GenBank/DDBJ whole genome shotgun (WGS) entry which is preliminary data.</text>
</comment>
<dbReference type="SUPFAM" id="SSF56645">
    <property type="entry name" value="Acyl-CoA dehydrogenase NM domain-like"/>
    <property type="match status" value="1"/>
</dbReference>
<organism evidence="2 3">
    <name type="scientific">Tuber borchii</name>
    <name type="common">White truffle</name>
    <dbReference type="NCBI Taxonomy" id="42251"/>
    <lineage>
        <taxon>Eukaryota</taxon>
        <taxon>Fungi</taxon>
        <taxon>Dikarya</taxon>
        <taxon>Ascomycota</taxon>
        <taxon>Pezizomycotina</taxon>
        <taxon>Pezizomycetes</taxon>
        <taxon>Pezizales</taxon>
        <taxon>Tuberaceae</taxon>
        <taxon>Tuber</taxon>
    </lineage>
</organism>
<dbReference type="InterPro" id="IPR037069">
    <property type="entry name" value="AcylCoA_DH/ox_N_sf"/>
</dbReference>